<proteinExistence type="predicted"/>
<comment type="caution">
    <text evidence="1">The sequence shown here is derived from an EMBL/GenBank/DDBJ whole genome shotgun (WGS) entry which is preliminary data.</text>
</comment>
<keyword evidence="2" id="KW-1185">Reference proteome</keyword>
<dbReference type="AlphaFoldDB" id="A0AAV6H965"/>
<evidence type="ECO:0000313" key="1">
    <source>
        <dbReference type="EMBL" id="KAG5283725.1"/>
    </source>
</evidence>
<evidence type="ECO:0000313" key="2">
    <source>
        <dbReference type="Proteomes" id="UP000823561"/>
    </source>
</evidence>
<dbReference type="Proteomes" id="UP000823561">
    <property type="component" value="Chromosome 3"/>
</dbReference>
<sequence length="83" mass="9442">MTYCCCPARQSLSCRRGGTKCPPSRTCTLGPKRAETITKDSTYPAHTLFNFLPSGRRYRSLHTKTTRHKNNYFPTAVTLLNCR</sequence>
<name>A0AAV6H965_9TELE</name>
<accession>A0AAV6H965</accession>
<protein>
    <submittedName>
        <fullName evidence="1">Uncharacterized protein</fullName>
    </submittedName>
</protein>
<reference evidence="1" key="1">
    <citation type="submission" date="2020-10" db="EMBL/GenBank/DDBJ databases">
        <title>Chromosome-scale genome assembly of the Allis shad, Alosa alosa.</title>
        <authorList>
            <person name="Margot Z."/>
            <person name="Christophe K."/>
            <person name="Cabau C."/>
            <person name="Louis A."/>
            <person name="Berthelot C."/>
            <person name="Parey E."/>
            <person name="Roest Crollius H."/>
            <person name="Montfort J."/>
            <person name="Robinson-Rechavi M."/>
            <person name="Bucao C."/>
            <person name="Bouchez O."/>
            <person name="Gislard M."/>
            <person name="Lluch J."/>
            <person name="Milhes M."/>
            <person name="Lampietro C."/>
            <person name="Lopez Roques C."/>
            <person name="Donnadieu C."/>
            <person name="Braasch I."/>
            <person name="Desvignes T."/>
            <person name="Postlethwait J."/>
            <person name="Bobe J."/>
            <person name="Guiguen Y."/>
        </authorList>
    </citation>
    <scope>NUCLEOTIDE SEQUENCE</scope>
    <source>
        <strain evidence="1">M-15738</strain>
        <tissue evidence="1">Blood</tissue>
    </source>
</reference>
<dbReference type="EMBL" id="JADWDJ010000003">
    <property type="protein sequence ID" value="KAG5283725.1"/>
    <property type="molecule type" value="Genomic_DNA"/>
</dbReference>
<organism evidence="1 2">
    <name type="scientific">Alosa alosa</name>
    <name type="common">allis shad</name>
    <dbReference type="NCBI Taxonomy" id="278164"/>
    <lineage>
        <taxon>Eukaryota</taxon>
        <taxon>Metazoa</taxon>
        <taxon>Chordata</taxon>
        <taxon>Craniata</taxon>
        <taxon>Vertebrata</taxon>
        <taxon>Euteleostomi</taxon>
        <taxon>Actinopterygii</taxon>
        <taxon>Neopterygii</taxon>
        <taxon>Teleostei</taxon>
        <taxon>Clupei</taxon>
        <taxon>Clupeiformes</taxon>
        <taxon>Clupeoidei</taxon>
        <taxon>Clupeidae</taxon>
        <taxon>Alosa</taxon>
    </lineage>
</organism>
<gene>
    <name evidence="1" type="ORF">AALO_G00045360</name>
</gene>